<dbReference type="InterPro" id="IPR022560">
    <property type="entry name" value="DUF3473"/>
</dbReference>
<dbReference type="Pfam" id="PF01522">
    <property type="entry name" value="Polysacc_deac_1"/>
    <property type="match status" value="1"/>
</dbReference>
<dbReference type="Gene3D" id="3.20.20.370">
    <property type="entry name" value="Glycoside hydrolase/deacetylase"/>
    <property type="match status" value="1"/>
</dbReference>
<keyword evidence="3" id="KW-1185">Reference proteome</keyword>
<evidence type="ECO:0000313" key="3">
    <source>
        <dbReference type="Proteomes" id="UP000245506"/>
    </source>
</evidence>
<protein>
    <recommendedName>
        <fullName evidence="1">NodB homology domain-containing protein</fullName>
    </recommendedName>
</protein>
<organism evidence="2 3">
    <name type="scientific">Leucothrix arctica</name>
    <dbReference type="NCBI Taxonomy" id="1481894"/>
    <lineage>
        <taxon>Bacteria</taxon>
        <taxon>Pseudomonadati</taxon>
        <taxon>Pseudomonadota</taxon>
        <taxon>Gammaproteobacteria</taxon>
        <taxon>Thiotrichales</taxon>
        <taxon>Thiotrichaceae</taxon>
        <taxon>Leucothrix</taxon>
    </lineage>
</organism>
<evidence type="ECO:0000259" key="1">
    <source>
        <dbReference type="PROSITE" id="PS51677"/>
    </source>
</evidence>
<dbReference type="OrthoDB" id="9784220at2"/>
<dbReference type="Proteomes" id="UP000245506">
    <property type="component" value="Unassembled WGS sequence"/>
</dbReference>
<evidence type="ECO:0000313" key="2">
    <source>
        <dbReference type="EMBL" id="PWQ95308.1"/>
    </source>
</evidence>
<dbReference type="PANTHER" id="PTHR47561">
    <property type="entry name" value="POLYSACCHARIDE DEACETYLASE FAMILY PROTEIN (AFU_ORTHOLOGUE AFUA_6G05030)"/>
    <property type="match status" value="1"/>
</dbReference>
<accession>A0A317C9T9</accession>
<sequence length="291" mass="33359">MIFTVDVEDWSQSVLNRNHPVTERVLHSTHKVMDILSENNTKATFFTLGNVAEKFPQLIQRMTEEGHEVASHGYSHQNIYSMSSKEMLEDISKSVKLLEDAGGQKVIGFRAPNFSIREHLFPEFCEALATNGIRYDSSLFPMKVIKYGIEKKYDLSIFKDYEIDEHYLSYITAGSYKLPYFGGGYFRLSPYQMTRFLSKPLPDSSVFYMHPYEVDADELEFVKKEYGKVPAKWLITQFVGRKGVPNKLSRLIKDYDMTSFKQAYYAETKSNETSSQTPVLSAAGFSQLAAQ</sequence>
<dbReference type="InterPro" id="IPR045235">
    <property type="entry name" value="PuuE_HpPgdA-like"/>
</dbReference>
<gene>
    <name evidence="2" type="ORF">DKT75_13270</name>
</gene>
<dbReference type="PANTHER" id="PTHR47561:SF1">
    <property type="entry name" value="POLYSACCHARIDE DEACETYLASE FAMILY PROTEIN (AFU_ORTHOLOGUE AFUA_6G05030)"/>
    <property type="match status" value="1"/>
</dbReference>
<dbReference type="PROSITE" id="PS51677">
    <property type="entry name" value="NODB"/>
    <property type="match status" value="1"/>
</dbReference>
<dbReference type="Pfam" id="PF11959">
    <property type="entry name" value="DUF3473"/>
    <property type="match status" value="1"/>
</dbReference>
<dbReference type="RefSeq" id="WP_109823920.1">
    <property type="nucleotide sequence ID" value="NZ_QGKL01000035.1"/>
</dbReference>
<dbReference type="AlphaFoldDB" id="A0A317C9T9"/>
<dbReference type="InterPro" id="IPR002509">
    <property type="entry name" value="NODB_dom"/>
</dbReference>
<dbReference type="GO" id="GO:0016810">
    <property type="term" value="F:hydrolase activity, acting on carbon-nitrogen (but not peptide) bonds"/>
    <property type="evidence" value="ECO:0007669"/>
    <property type="project" value="InterPro"/>
</dbReference>
<proteinExistence type="predicted"/>
<feature type="domain" description="NodB homology" evidence="1">
    <location>
        <begin position="11"/>
        <end position="112"/>
    </location>
</feature>
<comment type="caution">
    <text evidence="2">The sequence shown here is derived from an EMBL/GenBank/DDBJ whole genome shotgun (WGS) entry which is preliminary data.</text>
</comment>
<dbReference type="EMBL" id="QGKL01000035">
    <property type="protein sequence ID" value="PWQ95308.1"/>
    <property type="molecule type" value="Genomic_DNA"/>
</dbReference>
<reference evidence="2 3" key="1">
    <citation type="submission" date="2018-05" db="EMBL/GenBank/DDBJ databases">
        <title>Leucothrix arctica sp. nov., isolated from Arctic seawater.</title>
        <authorList>
            <person name="Choi A."/>
            <person name="Baek K."/>
        </authorList>
    </citation>
    <scope>NUCLEOTIDE SEQUENCE [LARGE SCALE GENOMIC DNA]</scope>
    <source>
        <strain evidence="2 3">IMCC9719</strain>
    </source>
</reference>
<dbReference type="CDD" id="cd10941">
    <property type="entry name" value="CE4_PuuE_HpPgdA_like_2"/>
    <property type="match status" value="1"/>
</dbReference>
<dbReference type="InterPro" id="IPR011330">
    <property type="entry name" value="Glyco_hydro/deAcase_b/a-brl"/>
</dbReference>
<dbReference type="SUPFAM" id="SSF88713">
    <property type="entry name" value="Glycoside hydrolase/deacetylase"/>
    <property type="match status" value="1"/>
</dbReference>
<name>A0A317C9T9_9GAMM</name>
<dbReference type="GO" id="GO:0005975">
    <property type="term" value="P:carbohydrate metabolic process"/>
    <property type="evidence" value="ECO:0007669"/>
    <property type="project" value="InterPro"/>
</dbReference>